<dbReference type="InterPro" id="IPR004147">
    <property type="entry name" value="ABC1_dom"/>
</dbReference>
<proteinExistence type="predicted"/>
<keyword evidence="1" id="KW-1133">Transmembrane helix</keyword>
<dbReference type="Pfam" id="PF03109">
    <property type="entry name" value="ABC1"/>
    <property type="match status" value="1"/>
</dbReference>
<name>A0A804ITU1_MUSAM</name>
<dbReference type="Gramene" id="Ma04_t25610.1">
    <property type="protein sequence ID" value="Ma04_p25610.1"/>
    <property type="gene ID" value="Ma04_g25610"/>
</dbReference>
<accession>A0A804ITU1</accession>
<dbReference type="Proteomes" id="UP000012960">
    <property type="component" value="Unplaced"/>
</dbReference>
<evidence type="ECO:0000313" key="3">
    <source>
        <dbReference type="EnsemblPlants" id="Ma04_p25610.1"/>
    </source>
</evidence>
<protein>
    <recommendedName>
        <fullName evidence="2">ABC1 atypical kinase-like domain-containing protein</fullName>
    </recommendedName>
</protein>
<keyword evidence="1" id="KW-0472">Membrane</keyword>
<evidence type="ECO:0000259" key="2">
    <source>
        <dbReference type="Pfam" id="PF03109"/>
    </source>
</evidence>
<feature type="transmembrane region" description="Helical" evidence="1">
    <location>
        <begin position="27"/>
        <end position="47"/>
    </location>
</feature>
<dbReference type="InParanoid" id="A0A804ITU1"/>
<reference evidence="3" key="1">
    <citation type="submission" date="2021-05" db="UniProtKB">
        <authorList>
            <consortium name="EnsemblPlants"/>
        </authorList>
    </citation>
    <scope>IDENTIFICATION</scope>
    <source>
        <strain evidence="3">subsp. malaccensis</strain>
    </source>
</reference>
<keyword evidence="1" id="KW-0812">Transmembrane</keyword>
<sequence length="95" mass="11024">MPGEYRKYNGGIYVSEETRKALKLECCYVLFFFVELCIFHLMAFYFLQLLDTGFFHADPHPGNMIRAHTICNLSFISHTKISHMGHYILNISAIS</sequence>
<dbReference type="AlphaFoldDB" id="A0A804ITU1"/>
<evidence type="ECO:0000256" key="1">
    <source>
        <dbReference type="SAM" id="Phobius"/>
    </source>
</evidence>
<evidence type="ECO:0000313" key="4">
    <source>
        <dbReference type="Proteomes" id="UP000012960"/>
    </source>
</evidence>
<dbReference type="EnsemblPlants" id="Ma04_t25610.1">
    <property type="protein sequence ID" value="Ma04_p25610.1"/>
    <property type="gene ID" value="Ma04_g25610"/>
</dbReference>
<keyword evidence="4" id="KW-1185">Reference proteome</keyword>
<feature type="domain" description="ABC1 atypical kinase-like" evidence="2">
    <location>
        <begin position="40"/>
        <end position="67"/>
    </location>
</feature>
<organism evidence="3 4">
    <name type="scientific">Musa acuminata subsp. malaccensis</name>
    <name type="common">Wild banana</name>
    <name type="synonym">Musa malaccensis</name>
    <dbReference type="NCBI Taxonomy" id="214687"/>
    <lineage>
        <taxon>Eukaryota</taxon>
        <taxon>Viridiplantae</taxon>
        <taxon>Streptophyta</taxon>
        <taxon>Embryophyta</taxon>
        <taxon>Tracheophyta</taxon>
        <taxon>Spermatophyta</taxon>
        <taxon>Magnoliopsida</taxon>
        <taxon>Liliopsida</taxon>
        <taxon>Zingiberales</taxon>
        <taxon>Musaceae</taxon>
        <taxon>Musa</taxon>
    </lineage>
</organism>